<dbReference type="PANTHER" id="PTHR24305:SF166">
    <property type="entry name" value="CYTOCHROME P450 12A4, MITOCHONDRIAL-RELATED"/>
    <property type="match status" value="1"/>
</dbReference>
<comment type="cofactor">
    <cofactor evidence="1 3">
        <name>heme</name>
        <dbReference type="ChEBI" id="CHEBI:30413"/>
    </cofactor>
</comment>
<organism evidence="5 6">
    <name type="scientific">Serinicoccus chungangensis</name>
    <dbReference type="NCBI Taxonomy" id="767452"/>
    <lineage>
        <taxon>Bacteria</taxon>
        <taxon>Bacillati</taxon>
        <taxon>Actinomycetota</taxon>
        <taxon>Actinomycetes</taxon>
        <taxon>Micrococcales</taxon>
        <taxon>Ornithinimicrobiaceae</taxon>
        <taxon>Serinicoccus</taxon>
    </lineage>
</organism>
<evidence type="ECO:0000313" key="5">
    <source>
        <dbReference type="EMBL" id="KUG51619.1"/>
    </source>
</evidence>
<dbReference type="InterPro" id="IPR017972">
    <property type="entry name" value="Cyt_P450_CS"/>
</dbReference>
<dbReference type="PRINTS" id="PR00385">
    <property type="entry name" value="P450"/>
</dbReference>
<gene>
    <name evidence="5" type="ORF">AVL62_09935</name>
</gene>
<sequence>MRTRQPARGGLPPGPRTPALIQTIQAFTDRRGTFERHRSRYGDPFTVRMLPGPQHLVLFSDPGAIKEIFAGDPVELSGAQGNEMLRAAMGDRSVMLNDGDAHRAIRRYLMPAFSPAAVRAYRPVVMRAATDEVDTWVPGSSVVALERMSQVTLAVMMQVVLGASDPDRLAALRPRVLRLVEVDPVVVGGWLYPRLRALPPWRGHARNLAAIDELIHAEVRQRRTGHASATPDLLDQLLAVGTDPDDDREPLTSQEIRDQVVTLLLAGYETTASTLAWTLHELGRDEQARARARRAAQEGDEEHLEACVKEAMRLHPIIDYVARTLRSDQRIGGVSLPAGATAAPAILLAHHDPDAFPEPDRFRPERFLGEGPAAHTYLPFGGGVRRCIGAPFALMEGVVVLREVLTRVDVVADAPAPTRLRNITNVPGDGAPLRVRPLPG</sequence>
<dbReference type="CDD" id="cd11053">
    <property type="entry name" value="CYP110-like"/>
    <property type="match status" value="1"/>
</dbReference>
<dbReference type="PANTHER" id="PTHR24305">
    <property type="entry name" value="CYTOCHROME P450"/>
    <property type="match status" value="1"/>
</dbReference>
<dbReference type="GO" id="GO:0004497">
    <property type="term" value="F:monooxygenase activity"/>
    <property type="evidence" value="ECO:0007669"/>
    <property type="project" value="UniProtKB-KW"/>
</dbReference>
<evidence type="ECO:0000256" key="2">
    <source>
        <dbReference type="ARBA" id="ARBA00010617"/>
    </source>
</evidence>
<dbReference type="InterPro" id="IPR002401">
    <property type="entry name" value="Cyt_P450_E_grp-I"/>
</dbReference>
<dbReference type="EMBL" id="LQBL01000032">
    <property type="protein sequence ID" value="KUG51619.1"/>
    <property type="molecule type" value="Genomic_DNA"/>
</dbReference>
<dbReference type="RefSeq" id="WP_058892516.1">
    <property type="nucleotide sequence ID" value="NZ_LQBL01000032.1"/>
</dbReference>
<feature type="binding site" description="axial binding residue" evidence="3">
    <location>
        <position position="387"/>
    </location>
    <ligand>
        <name>heme</name>
        <dbReference type="ChEBI" id="CHEBI:30413"/>
    </ligand>
    <ligandPart>
        <name>Fe</name>
        <dbReference type="ChEBI" id="CHEBI:18248"/>
    </ligandPart>
</feature>
<comment type="caution">
    <text evidence="5">The sequence shown here is derived from an EMBL/GenBank/DDBJ whole genome shotgun (WGS) entry which is preliminary data.</text>
</comment>
<dbReference type="InterPro" id="IPR001128">
    <property type="entry name" value="Cyt_P450"/>
</dbReference>
<dbReference type="GO" id="GO:0016705">
    <property type="term" value="F:oxidoreductase activity, acting on paired donors, with incorporation or reduction of molecular oxygen"/>
    <property type="evidence" value="ECO:0007669"/>
    <property type="project" value="InterPro"/>
</dbReference>
<keyword evidence="3 4" id="KW-0479">Metal-binding</keyword>
<evidence type="ECO:0000256" key="1">
    <source>
        <dbReference type="ARBA" id="ARBA00001971"/>
    </source>
</evidence>
<reference evidence="5 6" key="1">
    <citation type="submission" date="2015-12" db="EMBL/GenBank/DDBJ databases">
        <title>Serinicoccus chungangenesis strain CD08_5 genome sequencing and assembly.</title>
        <authorList>
            <person name="Chander A.M."/>
            <person name="Kaur G."/>
            <person name="Nair G.R."/>
            <person name="Dhawan D.K."/>
            <person name="Kochhar R.K."/>
            <person name="Mayilraj S."/>
            <person name="Bhadada S.K."/>
        </authorList>
    </citation>
    <scope>NUCLEOTIDE SEQUENCE [LARGE SCALE GENOMIC DNA]</scope>
    <source>
        <strain evidence="5 6">CD08_5</strain>
    </source>
</reference>
<dbReference type="GO" id="GO:0005506">
    <property type="term" value="F:iron ion binding"/>
    <property type="evidence" value="ECO:0007669"/>
    <property type="project" value="InterPro"/>
</dbReference>
<dbReference type="Gene3D" id="1.10.630.10">
    <property type="entry name" value="Cytochrome P450"/>
    <property type="match status" value="1"/>
</dbReference>
<dbReference type="GO" id="GO:0020037">
    <property type="term" value="F:heme binding"/>
    <property type="evidence" value="ECO:0007669"/>
    <property type="project" value="InterPro"/>
</dbReference>
<protein>
    <submittedName>
        <fullName evidence="5">Cytochrome P450</fullName>
    </submittedName>
</protein>
<accession>A0A0W8I1K6</accession>
<dbReference type="InterPro" id="IPR036396">
    <property type="entry name" value="Cyt_P450_sf"/>
</dbReference>
<keyword evidence="3 4" id="KW-0349">Heme</keyword>
<dbReference type="Proteomes" id="UP000054837">
    <property type="component" value="Unassembled WGS sequence"/>
</dbReference>
<dbReference type="AlphaFoldDB" id="A0A0W8I1K6"/>
<keyword evidence="4" id="KW-0503">Monooxygenase</keyword>
<proteinExistence type="inferred from homology"/>
<evidence type="ECO:0000313" key="6">
    <source>
        <dbReference type="Proteomes" id="UP000054837"/>
    </source>
</evidence>
<keyword evidence="4" id="KW-0560">Oxidoreductase</keyword>
<keyword evidence="3 4" id="KW-0408">Iron</keyword>
<dbReference type="PRINTS" id="PR00463">
    <property type="entry name" value="EP450I"/>
</dbReference>
<evidence type="ECO:0000256" key="4">
    <source>
        <dbReference type="RuleBase" id="RU000461"/>
    </source>
</evidence>
<dbReference type="OrthoDB" id="7376058at2"/>
<keyword evidence="6" id="KW-1185">Reference proteome</keyword>
<dbReference type="SUPFAM" id="SSF48264">
    <property type="entry name" value="Cytochrome P450"/>
    <property type="match status" value="1"/>
</dbReference>
<dbReference type="STRING" id="767452.AVL62_09935"/>
<dbReference type="PROSITE" id="PS00086">
    <property type="entry name" value="CYTOCHROME_P450"/>
    <property type="match status" value="1"/>
</dbReference>
<name>A0A0W8I1K6_9MICO</name>
<comment type="similarity">
    <text evidence="2 4">Belongs to the cytochrome P450 family.</text>
</comment>
<dbReference type="InterPro" id="IPR050121">
    <property type="entry name" value="Cytochrome_P450_monoxygenase"/>
</dbReference>
<dbReference type="Pfam" id="PF00067">
    <property type="entry name" value="p450"/>
    <property type="match status" value="1"/>
</dbReference>
<evidence type="ECO:0000256" key="3">
    <source>
        <dbReference type="PIRSR" id="PIRSR602401-1"/>
    </source>
</evidence>